<dbReference type="AlphaFoldDB" id="A0AA86NWF1"/>
<evidence type="ECO:0000313" key="3">
    <source>
        <dbReference type="EMBL" id="CAL5975408.1"/>
    </source>
</evidence>
<dbReference type="GO" id="GO:0045505">
    <property type="term" value="F:dynein intermediate chain binding"/>
    <property type="evidence" value="ECO:0007669"/>
    <property type="project" value="TreeGrafter"/>
</dbReference>
<proteinExistence type="inferred from homology"/>
<name>A0AA86NWF1_9EUKA</name>
<dbReference type="PANTHER" id="PTHR11886:SF35">
    <property type="entry name" value="DYNEIN LIGHT CHAIN"/>
    <property type="match status" value="1"/>
</dbReference>
<dbReference type="InterPro" id="IPR037177">
    <property type="entry name" value="DLC_sf"/>
</dbReference>
<dbReference type="EMBL" id="CAXDID020000006">
    <property type="protein sequence ID" value="CAL5975408.1"/>
    <property type="molecule type" value="Genomic_DNA"/>
</dbReference>
<keyword evidence="1" id="KW-0243">Dynein</keyword>
<keyword evidence="1" id="KW-0493">Microtubule</keyword>
<dbReference type="SUPFAM" id="SSF54648">
    <property type="entry name" value="DLC"/>
    <property type="match status" value="1"/>
</dbReference>
<dbReference type="Proteomes" id="UP001642409">
    <property type="component" value="Unassembled WGS sequence"/>
</dbReference>
<evidence type="ECO:0000313" key="4">
    <source>
        <dbReference type="Proteomes" id="UP001642409"/>
    </source>
</evidence>
<keyword evidence="1" id="KW-0206">Cytoskeleton</keyword>
<dbReference type="Pfam" id="PF01221">
    <property type="entry name" value="Dynein_light"/>
    <property type="match status" value="1"/>
</dbReference>
<comment type="similarity">
    <text evidence="1">Belongs to the dynein light chain family.</text>
</comment>
<accession>A0AA86NWF1</accession>
<gene>
    <name evidence="2" type="ORF">HINF_LOCUS15507</name>
    <name evidence="3" type="ORF">HINF_LOCUS3317</name>
</gene>
<evidence type="ECO:0000313" key="2">
    <source>
        <dbReference type="EMBL" id="CAI9927862.1"/>
    </source>
</evidence>
<reference evidence="3 4" key="2">
    <citation type="submission" date="2024-07" db="EMBL/GenBank/DDBJ databases">
        <authorList>
            <person name="Akdeniz Z."/>
        </authorList>
    </citation>
    <scope>NUCLEOTIDE SEQUENCE [LARGE SCALE GENOMIC DNA]</scope>
</reference>
<sequence>MQEFSNVISDMPEDRLDKVKKILIDTFKIQNKSSGEYAVILKDLMDNKMGPTWHAIVGKSFGSDIMHESYQYLNCTYGQWSIIVFKAGYL</sequence>
<dbReference type="CDD" id="cd21450">
    <property type="entry name" value="DLC-like_DYNLL1-like"/>
    <property type="match status" value="1"/>
</dbReference>
<dbReference type="GO" id="GO:0007017">
    <property type="term" value="P:microtubule-based process"/>
    <property type="evidence" value="ECO:0007669"/>
    <property type="project" value="InterPro"/>
</dbReference>
<dbReference type="GO" id="GO:0005874">
    <property type="term" value="C:microtubule"/>
    <property type="evidence" value="ECO:0007669"/>
    <property type="project" value="UniProtKB-KW"/>
</dbReference>
<dbReference type="PANTHER" id="PTHR11886">
    <property type="entry name" value="DYNEIN LIGHT CHAIN"/>
    <property type="match status" value="1"/>
</dbReference>
<keyword evidence="1" id="KW-0963">Cytoplasm</keyword>
<evidence type="ECO:0000256" key="1">
    <source>
        <dbReference type="RuleBase" id="RU365010"/>
    </source>
</evidence>
<comment type="caution">
    <text evidence="2">The sequence shown here is derived from an EMBL/GenBank/DDBJ whole genome shotgun (WGS) entry which is preliminary data.</text>
</comment>
<dbReference type="GO" id="GO:0005868">
    <property type="term" value="C:cytoplasmic dynein complex"/>
    <property type="evidence" value="ECO:0007669"/>
    <property type="project" value="TreeGrafter"/>
</dbReference>
<dbReference type="Gene3D" id="3.30.740.10">
    <property type="entry name" value="Protein Inhibitor Of Neuronal Nitric Oxide Synthase"/>
    <property type="match status" value="1"/>
</dbReference>
<dbReference type="InterPro" id="IPR001372">
    <property type="entry name" value="Dynein_light_chain_typ-1/2"/>
</dbReference>
<keyword evidence="1" id="KW-0505">Motor protein</keyword>
<organism evidence="2">
    <name type="scientific">Hexamita inflata</name>
    <dbReference type="NCBI Taxonomy" id="28002"/>
    <lineage>
        <taxon>Eukaryota</taxon>
        <taxon>Metamonada</taxon>
        <taxon>Diplomonadida</taxon>
        <taxon>Hexamitidae</taxon>
        <taxon>Hexamitinae</taxon>
        <taxon>Hexamita</taxon>
    </lineage>
</organism>
<reference evidence="2" key="1">
    <citation type="submission" date="2023-06" db="EMBL/GenBank/DDBJ databases">
        <authorList>
            <person name="Kurt Z."/>
        </authorList>
    </citation>
    <scope>NUCLEOTIDE SEQUENCE</scope>
</reference>
<protein>
    <recommendedName>
        <fullName evidence="1">Dynein light chain</fullName>
    </recommendedName>
</protein>
<dbReference type="EMBL" id="CATOUU010000386">
    <property type="protein sequence ID" value="CAI9927862.1"/>
    <property type="molecule type" value="Genomic_DNA"/>
</dbReference>
<keyword evidence="4" id="KW-1185">Reference proteome</keyword>
<dbReference type="SMART" id="SM01375">
    <property type="entry name" value="Dynein_light"/>
    <property type="match status" value="1"/>
</dbReference>
<comment type="subcellular location">
    <subcellularLocation>
        <location evidence="1">Cytoplasm</location>
        <location evidence="1">Cytoskeleton</location>
    </subcellularLocation>
</comment>